<accession>A0A814Y9C1</accession>
<dbReference type="Proteomes" id="UP000663882">
    <property type="component" value="Unassembled WGS sequence"/>
</dbReference>
<feature type="compositionally biased region" description="Low complexity" evidence="1">
    <location>
        <begin position="580"/>
        <end position="593"/>
    </location>
</feature>
<dbReference type="EMBL" id="CAJNOU010001589">
    <property type="protein sequence ID" value="CAF1226169.1"/>
    <property type="molecule type" value="Genomic_DNA"/>
</dbReference>
<evidence type="ECO:0000313" key="3">
    <source>
        <dbReference type="EMBL" id="CAF1226169.1"/>
    </source>
</evidence>
<comment type="caution">
    <text evidence="3">The sequence shown here is derived from an EMBL/GenBank/DDBJ whole genome shotgun (WGS) entry which is preliminary data.</text>
</comment>
<feature type="region of interest" description="Disordered" evidence="1">
    <location>
        <begin position="576"/>
        <end position="600"/>
    </location>
</feature>
<dbReference type="Proteomes" id="UP000663889">
    <property type="component" value="Unassembled WGS sequence"/>
</dbReference>
<name>A0A814Y9C1_9BILA</name>
<gene>
    <name evidence="2" type="ORF">RFH988_LOCUS21161</name>
    <name evidence="3" type="ORF">SEV965_LOCUS22446</name>
</gene>
<dbReference type="EMBL" id="CAJNOO010001335">
    <property type="protein sequence ID" value="CAF1136698.1"/>
    <property type="molecule type" value="Genomic_DNA"/>
</dbReference>
<sequence>MEHSTNMENDIYDIFLNPDGCPSQLNIPNPLVTNKYNIENTVKHNLNCELQSSSIPMNSWNNCDTSSNQNYLMQMMQSLSTAVRKLEQSDAKFESVLHRQEQKIDLILTILQRIVPSHTLDNQSNQQCVQSGPEKHMCNSPLSIGAIEMDCQTQEIFQTVEASTNGNENFIQDNQENYTATLSYDSAFTAFNCDQISFGFTTNNRLNSNTQSLISFDDIEKSPPTKIQGNIHQTTRCHDSCVRREEQALVPFTTIDQRKTKKKNQLKHNEQSKKNSIGFQSLCHLPTVNEIQVNNHEGSTEICLLHPLKERLSPKTDRITKLKDCFGETPILVVCGDGLPDNISMKLAITSESPTGRYYSVYQFSQKSGEDKSIIDRSIKKYWNKTNMLELKNLKVHKRCDNKMKDRNTYILESYPSGDEIDTAINVQKIVNREYNLKDLQLAIRFFPKNSLEPLQIDFFSNKISTVSKGQHKLHVLNILIESPNGNTVFFDPYNKCQMRLSIEIPEIFHCTLGTHWKWLQISIIANNQQSATYSIDLGDRLGNRNPNYYNIQEKSFDISFEIVKKISGMPHDVNVYGTSSSSQSERSINNSNGNESFENQNGSKLTIQVFNRFHIQIELVHIEDFPNESPKRYDKICSQWNSEEFKDCISISSSVEQTSILESQRAVPHFVQTQTNPLHDGPCNYALGLPVIRASTTNENND</sequence>
<evidence type="ECO:0000256" key="1">
    <source>
        <dbReference type="SAM" id="MobiDB-lite"/>
    </source>
</evidence>
<dbReference type="OrthoDB" id="10500540at2759"/>
<dbReference type="AlphaFoldDB" id="A0A814Y9C1"/>
<reference evidence="3" key="1">
    <citation type="submission" date="2021-02" db="EMBL/GenBank/DDBJ databases">
        <authorList>
            <person name="Nowell W R."/>
        </authorList>
    </citation>
    <scope>NUCLEOTIDE SEQUENCE</scope>
</reference>
<protein>
    <submittedName>
        <fullName evidence="3">Uncharacterized protein</fullName>
    </submittedName>
</protein>
<evidence type="ECO:0000313" key="2">
    <source>
        <dbReference type="EMBL" id="CAF1136698.1"/>
    </source>
</evidence>
<proteinExistence type="predicted"/>
<evidence type="ECO:0000313" key="4">
    <source>
        <dbReference type="Proteomes" id="UP000663889"/>
    </source>
</evidence>
<organism evidence="3 4">
    <name type="scientific">Rotaria sordida</name>
    <dbReference type="NCBI Taxonomy" id="392033"/>
    <lineage>
        <taxon>Eukaryota</taxon>
        <taxon>Metazoa</taxon>
        <taxon>Spiralia</taxon>
        <taxon>Gnathifera</taxon>
        <taxon>Rotifera</taxon>
        <taxon>Eurotatoria</taxon>
        <taxon>Bdelloidea</taxon>
        <taxon>Philodinida</taxon>
        <taxon>Philodinidae</taxon>
        <taxon>Rotaria</taxon>
    </lineage>
</organism>